<accession>A0A0D9YVD5</accession>
<reference evidence="2" key="1">
    <citation type="submission" date="2015-04" db="UniProtKB">
        <authorList>
            <consortium name="EnsemblPlants"/>
        </authorList>
    </citation>
    <scope>IDENTIFICATION</scope>
</reference>
<proteinExistence type="predicted"/>
<feature type="compositionally biased region" description="Basic residues" evidence="1">
    <location>
        <begin position="95"/>
        <end position="113"/>
    </location>
</feature>
<feature type="region of interest" description="Disordered" evidence="1">
    <location>
        <begin position="1"/>
        <end position="123"/>
    </location>
</feature>
<dbReference type="HOGENOM" id="CLU_2018785_0_0_1"/>
<feature type="compositionally biased region" description="Basic residues" evidence="1">
    <location>
        <begin position="10"/>
        <end position="19"/>
    </location>
</feature>
<dbReference type="EnsemblPlants" id="OGLUM02G25620.1">
    <property type="protein sequence ID" value="OGLUM02G25620.1"/>
    <property type="gene ID" value="OGLUM02G25620"/>
</dbReference>
<dbReference type="Proteomes" id="UP000026961">
    <property type="component" value="Chromosome 2"/>
</dbReference>
<feature type="compositionally biased region" description="Basic and acidic residues" evidence="1">
    <location>
        <begin position="45"/>
        <end position="60"/>
    </location>
</feature>
<evidence type="ECO:0000313" key="3">
    <source>
        <dbReference type="Proteomes" id="UP000026961"/>
    </source>
</evidence>
<name>A0A0D9YVD5_9ORYZ</name>
<reference evidence="2" key="2">
    <citation type="submission" date="2018-05" db="EMBL/GenBank/DDBJ databases">
        <title>OgluRS3 (Oryza glumaepatula Reference Sequence Version 3).</title>
        <authorList>
            <person name="Zhang J."/>
            <person name="Kudrna D."/>
            <person name="Lee S."/>
            <person name="Talag J."/>
            <person name="Welchert J."/>
            <person name="Wing R.A."/>
        </authorList>
    </citation>
    <scope>NUCLEOTIDE SEQUENCE [LARGE SCALE GENOMIC DNA]</scope>
</reference>
<sequence>MCRGGEARLGSRRPGRRRRLPAELRRGTAGDGGARRRGTAAIDGNTERRTSKSERGEREMVMTSSSQEPRSVRGTAIVTRTRAKSERKPNFAPYSRRRMPHRTLRRHEKRHKIQSNPTKIQRN</sequence>
<organism evidence="2">
    <name type="scientific">Oryza glumipatula</name>
    <dbReference type="NCBI Taxonomy" id="40148"/>
    <lineage>
        <taxon>Eukaryota</taxon>
        <taxon>Viridiplantae</taxon>
        <taxon>Streptophyta</taxon>
        <taxon>Embryophyta</taxon>
        <taxon>Tracheophyta</taxon>
        <taxon>Spermatophyta</taxon>
        <taxon>Magnoliopsida</taxon>
        <taxon>Liliopsida</taxon>
        <taxon>Poales</taxon>
        <taxon>Poaceae</taxon>
        <taxon>BOP clade</taxon>
        <taxon>Oryzoideae</taxon>
        <taxon>Oryzeae</taxon>
        <taxon>Oryzinae</taxon>
        <taxon>Oryza</taxon>
    </lineage>
</organism>
<evidence type="ECO:0000313" key="2">
    <source>
        <dbReference type="EnsemblPlants" id="OGLUM02G25620.1"/>
    </source>
</evidence>
<feature type="compositionally biased region" description="Polar residues" evidence="1">
    <location>
        <begin position="114"/>
        <end position="123"/>
    </location>
</feature>
<dbReference type="AlphaFoldDB" id="A0A0D9YVD5"/>
<evidence type="ECO:0000256" key="1">
    <source>
        <dbReference type="SAM" id="MobiDB-lite"/>
    </source>
</evidence>
<keyword evidence="3" id="KW-1185">Reference proteome</keyword>
<dbReference type="Gramene" id="OGLUM02G25620.1">
    <property type="protein sequence ID" value="OGLUM02G25620.1"/>
    <property type="gene ID" value="OGLUM02G25620"/>
</dbReference>
<protein>
    <submittedName>
        <fullName evidence="2">Uncharacterized protein</fullName>
    </submittedName>
</protein>